<name>A0A8H7V9L0_9FUNG</name>
<dbReference type="AlphaFoldDB" id="A0A8H7V9L0"/>
<accession>A0A8H7V9L0</accession>
<reference evidence="2" key="1">
    <citation type="submission" date="2020-12" db="EMBL/GenBank/DDBJ databases">
        <title>Metabolic potential, ecology and presence of endohyphal bacteria is reflected in genomic diversity of Mucoromycotina.</title>
        <authorList>
            <person name="Muszewska A."/>
            <person name="Okrasinska A."/>
            <person name="Steczkiewicz K."/>
            <person name="Drgas O."/>
            <person name="Orlowska M."/>
            <person name="Perlinska-Lenart U."/>
            <person name="Aleksandrzak-Piekarczyk T."/>
            <person name="Szatraj K."/>
            <person name="Zielenkiewicz U."/>
            <person name="Pilsyk S."/>
            <person name="Malc E."/>
            <person name="Mieczkowski P."/>
            <person name="Kruszewska J.S."/>
            <person name="Biernat P."/>
            <person name="Pawlowska J."/>
        </authorList>
    </citation>
    <scope>NUCLEOTIDE SEQUENCE</scope>
    <source>
        <strain evidence="2">CBS 226.32</strain>
    </source>
</reference>
<dbReference type="EMBL" id="JAEPRC010000012">
    <property type="protein sequence ID" value="KAG2215196.1"/>
    <property type="molecule type" value="Genomic_DNA"/>
</dbReference>
<evidence type="ECO:0000313" key="2">
    <source>
        <dbReference type="EMBL" id="KAG2215196.1"/>
    </source>
</evidence>
<comment type="caution">
    <text evidence="2">The sequence shown here is derived from an EMBL/GenBank/DDBJ whole genome shotgun (WGS) entry which is preliminary data.</text>
</comment>
<dbReference type="Proteomes" id="UP000650833">
    <property type="component" value="Unassembled WGS sequence"/>
</dbReference>
<evidence type="ECO:0000313" key="3">
    <source>
        <dbReference type="Proteomes" id="UP000650833"/>
    </source>
</evidence>
<protein>
    <recommendedName>
        <fullName evidence="1">F-box domain-containing protein</fullName>
    </recommendedName>
</protein>
<feature type="domain" description="F-box" evidence="1">
    <location>
        <begin position="1"/>
        <end position="42"/>
    </location>
</feature>
<organism evidence="2 3">
    <name type="scientific">Mucor plumbeus</name>
    <dbReference type="NCBI Taxonomy" id="97098"/>
    <lineage>
        <taxon>Eukaryota</taxon>
        <taxon>Fungi</taxon>
        <taxon>Fungi incertae sedis</taxon>
        <taxon>Mucoromycota</taxon>
        <taxon>Mucoromycotina</taxon>
        <taxon>Mucoromycetes</taxon>
        <taxon>Mucorales</taxon>
        <taxon>Mucorineae</taxon>
        <taxon>Mucoraceae</taxon>
        <taxon>Mucor</taxon>
    </lineage>
</organism>
<gene>
    <name evidence="2" type="ORF">INT46_001472</name>
</gene>
<dbReference type="InterPro" id="IPR001810">
    <property type="entry name" value="F-box_dom"/>
</dbReference>
<dbReference type="OrthoDB" id="2285859at2759"/>
<evidence type="ECO:0000259" key="1">
    <source>
        <dbReference type="PROSITE" id="PS50181"/>
    </source>
</evidence>
<proteinExistence type="predicted"/>
<keyword evidence="3" id="KW-1185">Reference proteome</keyword>
<sequence>MDRLPFEVLLQIFDYIPLASFKTLYTIFPRLLLDEALIYKLRKSKTDPIISLISTNIHELATTGTVNKRNESSLSLYFNSYDPSHRFIWTLPDFSCSQHYFKVKDAYVSHGKLVLRRPHDITLSSQKPLVSLWDIRKSFPPTRSGSFSGASEYSSIKSQELTIYQPGCILDSCLIPSGNGSSVKKVSLIDNIGEDKVMGMDDEEDKRLFKRPTLPSTYIRQAPEVDKSAKSSGNSDGIRSPLSLLIPSFPDPTCGYVLVERLAIDIPTFLKLYC</sequence>
<dbReference type="PROSITE" id="PS50181">
    <property type="entry name" value="FBOX"/>
    <property type="match status" value="1"/>
</dbReference>